<evidence type="ECO:0000313" key="2">
    <source>
        <dbReference type="EMBL" id="CAG5100260.1"/>
    </source>
</evidence>
<protein>
    <submittedName>
        <fullName evidence="2">Oidioi.mRNA.OKI2018_I69.XSR.g16919.t1.cds</fullName>
    </submittedName>
</protein>
<sequence>MNLGDLKEEDLIPGWNNIYQQSNDLIDDEDIKKFEASIQNQITIVRKSFTAQEDSVQVEALLPSFVKMLYSEDAEQCSASMRKIMHLAKTESFATVLISSLDLCPALLHVAWTRSSNSILALKVKDNIIFRYKLKTRLVLNIFASYPLGRSIIFRSQFFYSITYILKQEYKSQSQDVDTIKNCLSILNKLMKSLGGEIAAPLRAHELIEILTGFLDSLDPKILLLALSSLILVCSQDSKSRIRMARTRTGVERVLVLMRNPGLGNTPSLATGLADLLAILSTEDDLKRMLLEKGAQESCMAVYAEFSSVKIRERILITLRNLSDRQQEDNCDALIQIGRAILANNDEEMKNSQILAAGMLCNLTANFKHNKLCFLEKDGIKYASALAKRVLATMSSDHSDEHVRLAIPLLGKGLFLFESVV</sequence>
<dbReference type="Gene3D" id="1.25.10.10">
    <property type="entry name" value="Leucine-rich Repeat Variant"/>
    <property type="match status" value="1"/>
</dbReference>
<gene>
    <name evidence="2" type="ORF">OKIOD_LOCUS8477</name>
</gene>
<dbReference type="InterPro" id="IPR016024">
    <property type="entry name" value="ARM-type_fold"/>
</dbReference>
<proteinExistence type="inferred from homology"/>
<comment type="similarity">
    <text evidence="1">Belongs to the beta-catenin family.</text>
</comment>
<accession>A0ABN7SMS3</accession>
<name>A0ABN7SMS3_OIKDI</name>
<dbReference type="PANTHER" id="PTHR45976">
    <property type="entry name" value="ARMADILLO SEGMENT POLARITY PROTEIN"/>
    <property type="match status" value="1"/>
</dbReference>
<dbReference type="EMBL" id="OU015569">
    <property type="protein sequence ID" value="CAG5100260.1"/>
    <property type="molecule type" value="Genomic_DNA"/>
</dbReference>
<evidence type="ECO:0000313" key="3">
    <source>
        <dbReference type="Proteomes" id="UP001158576"/>
    </source>
</evidence>
<dbReference type="Proteomes" id="UP001158576">
    <property type="component" value="Chromosome XSR"/>
</dbReference>
<evidence type="ECO:0000256" key="1">
    <source>
        <dbReference type="ARBA" id="ARBA00005462"/>
    </source>
</evidence>
<dbReference type="SUPFAM" id="SSF48371">
    <property type="entry name" value="ARM repeat"/>
    <property type="match status" value="1"/>
</dbReference>
<reference evidence="2 3" key="1">
    <citation type="submission" date="2021-04" db="EMBL/GenBank/DDBJ databases">
        <authorList>
            <person name="Bliznina A."/>
        </authorList>
    </citation>
    <scope>NUCLEOTIDE SEQUENCE [LARGE SCALE GENOMIC DNA]</scope>
</reference>
<keyword evidence="3" id="KW-1185">Reference proteome</keyword>
<dbReference type="InterPro" id="IPR013284">
    <property type="entry name" value="Beta-catenin"/>
</dbReference>
<organism evidence="2 3">
    <name type="scientific">Oikopleura dioica</name>
    <name type="common">Tunicate</name>
    <dbReference type="NCBI Taxonomy" id="34765"/>
    <lineage>
        <taxon>Eukaryota</taxon>
        <taxon>Metazoa</taxon>
        <taxon>Chordata</taxon>
        <taxon>Tunicata</taxon>
        <taxon>Appendicularia</taxon>
        <taxon>Copelata</taxon>
        <taxon>Oikopleuridae</taxon>
        <taxon>Oikopleura</taxon>
    </lineage>
</organism>
<dbReference type="InterPro" id="IPR011989">
    <property type="entry name" value="ARM-like"/>
</dbReference>